<protein>
    <submittedName>
        <fullName evidence="3">Peptidyl-prolyl cis-trans isomerase</fullName>
    </submittedName>
</protein>
<reference evidence="3" key="2">
    <citation type="journal article" date="2021" name="PeerJ">
        <title>Extensive microbial diversity within the chicken gut microbiome revealed by metagenomics and culture.</title>
        <authorList>
            <person name="Gilroy R."/>
            <person name="Ravi A."/>
            <person name="Getino M."/>
            <person name="Pursley I."/>
            <person name="Horton D.L."/>
            <person name="Alikhan N.F."/>
            <person name="Baker D."/>
            <person name="Gharbi K."/>
            <person name="Hall N."/>
            <person name="Watson M."/>
            <person name="Adriaenssens E.M."/>
            <person name="Foster-Nyarko E."/>
            <person name="Jarju S."/>
            <person name="Secka A."/>
            <person name="Antonio M."/>
            <person name="Oren A."/>
            <person name="Chaudhuri R.R."/>
            <person name="La Ragione R."/>
            <person name="Hildebrand F."/>
            <person name="Pallen M.J."/>
        </authorList>
    </citation>
    <scope>NUCLEOTIDE SEQUENCE</scope>
    <source>
        <strain evidence="3">CHK180-2868</strain>
    </source>
</reference>
<dbReference type="PANTHER" id="PTHR47245:SF2">
    <property type="entry name" value="PEPTIDYL-PROLYL CIS-TRANS ISOMERASE HP_0175-RELATED"/>
    <property type="match status" value="1"/>
</dbReference>
<comment type="caution">
    <text evidence="3">The sequence shown here is derived from an EMBL/GenBank/DDBJ whole genome shotgun (WGS) entry which is preliminary data.</text>
</comment>
<dbReference type="PROSITE" id="PS50198">
    <property type="entry name" value="PPIC_PPIASE_2"/>
    <property type="match status" value="1"/>
</dbReference>
<accession>A0A9D1A5T8</accession>
<dbReference type="AlphaFoldDB" id="A0A9D1A5T8"/>
<dbReference type="GO" id="GO:0003755">
    <property type="term" value="F:peptidyl-prolyl cis-trans isomerase activity"/>
    <property type="evidence" value="ECO:0007669"/>
    <property type="project" value="UniProtKB-KW"/>
</dbReference>
<evidence type="ECO:0000259" key="2">
    <source>
        <dbReference type="PROSITE" id="PS50198"/>
    </source>
</evidence>
<sequence>MRGKRTGWLFRAGCAAAIGILSLCLGGCSVTETLFSGGNEQEEYGRAETMMVVSSEKLRYEELYTEQIWTAAVDNRGTTFEVSLLAQIHEFLRELSVMSRMAEEQEIVLTSQEQELIQEAAVSYCTALGEANMESFGLDEKTAGEFYTDYLLAQKLVDQLTQGANLEVSDSEARVITVDEIQVSSEETANEALTALSAEDSDFTAVAKQYSESEEIQTQVYRGQRGAAYEEAAFNLTAGEVSGVVEDGGTYYIIRCVSDYDEAATKERKEQMVKQRKNEAFYQAYEDYKTQLLLVGDDALWEELSILECPEVSADFFAVYETVFSGSQA</sequence>
<dbReference type="Gene3D" id="3.10.50.40">
    <property type="match status" value="1"/>
</dbReference>
<name>A0A9D1A5T8_9FIRM</name>
<feature type="domain" description="PpiC" evidence="2">
    <location>
        <begin position="173"/>
        <end position="258"/>
    </location>
</feature>
<proteinExistence type="predicted"/>
<evidence type="ECO:0000256" key="1">
    <source>
        <dbReference type="PROSITE-ProRule" id="PRU00278"/>
    </source>
</evidence>
<dbReference type="Proteomes" id="UP000824250">
    <property type="component" value="Unassembled WGS sequence"/>
</dbReference>
<keyword evidence="1" id="KW-0697">Rotamase</keyword>
<dbReference type="PANTHER" id="PTHR47245">
    <property type="entry name" value="PEPTIDYLPROLYL ISOMERASE"/>
    <property type="match status" value="1"/>
</dbReference>
<dbReference type="SUPFAM" id="SSF54534">
    <property type="entry name" value="FKBP-like"/>
    <property type="match status" value="1"/>
</dbReference>
<evidence type="ECO:0000313" key="3">
    <source>
        <dbReference type="EMBL" id="HIR06035.1"/>
    </source>
</evidence>
<reference evidence="3" key="1">
    <citation type="submission" date="2020-10" db="EMBL/GenBank/DDBJ databases">
        <authorList>
            <person name="Gilroy R."/>
        </authorList>
    </citation>
    <scope>NUCLEOTIDE SEQUENCE</scope>
    <source>
        <strain evidence="3">CHK180-2868</strain>
    </source>
</reference>
<organism evidence="3 4">
    <name type="scientific">Candidatus Copromonas faecavium</name>
    <name type="common">nom. illeg.</name>
    <dbReference type="NCBI Taxonomy" id="2840740"/>
    <lineage>
        <taxon>Bacteria</taxon>
        <taxon>Bacillati</taxon>
        <taxon>Bacillota</taxon>
        <taxon>Clostridia</taxon>
        <taxon>Lachnospirales</taxon>
        <taxon>Lachnospiraceae</taxon>
        <taxon>Candidatus Copromonas (nom. illeg.)</taxon>
    </lineage>
</organism>
<dbReference type="InterPro" id="IPR000297">
    <property type="entry name" value="PPIase_PpiC"/>
</dbReference>
<evidence type="ECO:0000313" key="4">
    <source>
        <dbReference type="Proteomes" id="UP000824250"/>
    </source>
</evidence>
<dbReference type="Pfam" id="PF13145">
    <property type="entry name" value="Rotamase_2"/>
    <property type="match status" value="1"/>
</dbReference>
<keyword evidence="1 3" id="KW-0413">Isomerase</keyword>
<dbReference type="InterPro" id="IPR046357">
    <property type="entry name" value="PPIase_dom_sf"/>
</dbReference>
<dbReference type="InterPro" id="IPR050245">
    <property type="entry name" value="PrsA_foldase"/>
</dbReference>
<dbReference type="EMBL" id="DVGC01000050">
    <property type="protein sequence ID" value="HIR06035.1"/>
    <property type="molecule type" value="Genomic_DNA"/>
</dbReference>
<gene>
    <name evidence="3" type="ORF">IAB28_08745</name>
</gene>